<organism evidence="2 3">
    <name type="scientific">Mycobacterium ahvazicum</name>
    <dbReference type="NCBI Taxonomy" id="1964395"/>
    <lineage>
        <taxon>Bacteria</taxon>
        <taxon>Bacillati</taxon>
        <taxon>Actinomycetota</taxon>
        <taxon>Actinomycetes</taxon>
        <taxon>Mycobacteriales</taxon>
        <taxon>Mycobacteriaceae</taxon>
        <taxon>Mycobacterium</taxon>
        <taxon>Mycobacterium simiae complex</taxon>
    </lineage>
</organism>
<evidence type="ECO:0000259" key="1">
    <source>
        <dbReference type="Pfam" id="PF00668"/>
    </source>
</evidence>
<dbReference type="GO" id="GO:0008610">
    <property type="term" value="P:lipid biosynthetic process"/>
    <property type="evidence" value="ECO:0007669"/>
    <property type="project" value="UniProtKB-ARBA"/>
</dbReference>
<sequence>MDLDREALPLTRGQLDIWLAHEMGEGGAEWQLGLLGRIDGTVDRDHLHRAIRQAVHEAEPGRAAFFEIDGQVFQRAVEYPDTPLDFYNLIDSDNSAQKVHEISLAIQRAPMPLTGPLFKFALFQTDLNEFYLFACCHHIAMDGLGMALVSRRVATVYSAIASGQTIPPNPFGSLQDLIDCESEYEASADFIADEAYWTTKLPIDPGSHYRALKATGESESIRPSARVRLDPLVVGQLKYLSKDLRVRRYSLITAACALLVRGWGADGPDVALDFPVSRRVTPASTMLPGMLTGVLPLILKVAPDVTIADFCRDVDSRIRELLQHQRFPLNARGGEGALSGRRQASNRLAVNFIPSRLMLDFAGVPATATYTSHGPVDHFGFFFQGFGDHLDLSAAGSGMPFSNFSVSDLARRLQQVLVAMVDEPGRRLSSIDVIGERERSVLAGWGNRAVLSAPSPALGSIPVVFAEQVGRSPGAVAVTCGGRGL</sequence>
<name>A0A2K4YAM2_9MYCO</name>
<dbReference type="PANTHER" id="PTHR45527:SF1">
    <property type="entry name" value="FATTY ACID SYNTHASE"/>
    <property type="match status" value="1"/>
</dbReference>
<dbReference type="GO" id="GO:0043041">
    <property type="term" value="P:amino acid activation for nonribosomal peptide biosynthetic process"/>
    <property type="evidence" value="ECO:0007669"/>
    <property type="project" value="TreeGrafter"/>
</dbReference>
<gene>
    <name evidence="2" type="ORF">MAAFP003_2521</name>
</gene>
<feature type="non-terminal residue" evidence="2">
    <location>
        <position position="485"/>
    </location>
</feature>
<dbReference type="SUPFAM" id="SSF52777">
    <property type="entry name" value="CoA-dependent acyltransferases"/>
    <property type="match status" value="2"/>
</dbReference>
<proteinExistence type="predicted"/>
<dbReference type="AlphaFoldDB" id="A0A2K4YAM2"/>
<evidence type="ECO:0000313" key="2">
    <source>
        <dbReference type="EMBL" id="SOX53845.1"/>
    </source>
</evidence>
<dbReference type="Pfam" id="PF00668">
    <property type="entry name" value="Condensation"/>
    <property type="match status" value="1"/>
</dbReference>
<dbReference type="GO" id="GO:0031177">
    <property type="term" value="F:phosphopantetheine binding"/>
    <property type="evidence" value="ECO:0007669"/>
    <property type="project" value="TreeGrafter"/>
</dbReference>
<accession>A0A2K4YAM2</accession>
<dbReference type="Gene3D" id="3.30.559.30">
    <property type="entry name" value="Nonribosomal peptide synthetase, condensation domain"/>
    <property type="match status" value="1"/>
</dbReference>
<dbReference type="GO" id="GO:0044550">
    <property type="term" value="P:secondary metabolite biosynthetic process"/>
    <property type="evidence" value="ECO:0007669"/>
    <property type="project" value="TreeGrafter"/>
</dbReference>
<protein>
    <submittedName>
        <fullName evidence="2">Non-ribosomal peptide synthetase</fullName>
    </submittedName>
</protein>
<dbReference type="PANTHER" id="PTHR45527">
    <property type="entry name" value="NONRIBOSOMAL PEPTIDE SYNTHETASE"/>
    <property type="match status" value="1"/>
</dbReference>
<dbReference type="InterPro" id="IPR001242">
    <property type="entry name" value="Condensation_dom"/>
</dbReference>
<reference evidence="2" key="1">
    <citation type="submission" date="2018-01" db="EMBL/GenBank/DDBJ databases">
        <authorList>
            <consortium name="Urmite Genomes"/>
        </authorList>
    </citation>
    <scope>NUCLEOTIDE SEQUENCE [LARGE SCALE GENOMIC DNA]</scope>
    <source>
        <strain evidence="2">AFP003</strain>
    </source>
</reference>
<keyword evidence="3" id="KW-1185">Reference proteome</keyword>
<dbReference type="GO" id="GO:0005737">
    <property type="term" value="C:cytoplasm"/>
    <property type="evidence" value="ECO:0007669"/>
    <property type="project" value="TreeGrafter"/>
</dbReference>
<dbReference type="Proteomes" id="UP000236318">
    <property type="component" value="Unassembled WGS sequence"/>
</dbReference>
<evidence type="ECO:0000313" key="3">
    <source>
        <dbReference type="Proteomes" id="UP000236318"/>
    </source>
</evidence>
<dbReference type="GO" id="GO:0003824">
    <property type="term" value="F:catalytic activity"/>
    <property type="evidence" value="ECO:0007669"/>
    <property type="project" value="InterPro"/>
</dbReference>
<dbReference type="InterPro" id="IPR023213">
    <property type="entry name" value="CAT-like_dom_sf"/>
</dbReference>
<feature type="domain" description="Condensation" evidence="1">
    <location>
        <begin position="6"/>
        <end position="439"/>
    </location>
</feature>
<comment type="caution">
    <text evidence="2">The sequence shown here is derived from an EMBL/GenBank/DDBJ whole genome shotgun (WGS) entry which is preliminary data.</text>
</comment>
<dbReference type="EMBL" id="FXEG02000002">
    <property type="protein sequence ID" value="SOX53845.1"/>
    <property type="molecule type" value="Genomic_DNA"/>
</dbReference>
<dbReference type="Gene3D" id="3.30.559.10">
    <property type="entry name" value="Chloramphenicol acetyltransferase-like domain"/>
    <property type="match status" value="1"/>
</dbReference>